<dbReference type="Pfam" id="PF00892">
    <property type="entry name" value="EamA"/>
    <property type="match status" value="2"/>
</dbReference>
<evidence type="ECO:0000256" key="5">
    <source>
        <dbReference type="SAM" id="Phobius"/>
    </source>
</evidence>
<feature type="transmembrane region" description="Helical" evidence="5">
    <location>
        <begin position="227"/>
        <end position="248"/>
    </location>
</feature>
<dbReference type="GO" id="GO:0016020">
    <property type="term" value="C:membrane"/>
    <property type="evidence" value="ECO:0007669"/>
    <property type="project" value="UniProtKB-SubCell"/>
</dbReference>
<proteinExistence type="predicted"/>
<feature type="transmembrane region" description="Helical" evidence="5">
    <location>
        <begin position="124"/>
        <end position="142"/>
    </location>
</feature>
<keyword evidence="2 5" id="KW-0812">Transmembrane</keyword>
<evidence type="ECO:0000259" key="6">
    <source>
        <dbReference type="Pfam" id="PF00892"/>
    </source>
</evidence>
<feature type="transmembrane region" description="Helical" evidence="5">
    <location>
        <begin position="67"/>
        <end position="89"/>
    </location>
</feature>
<evidence type="ECO:0000256" key="4">
    <source>
        <dbReference type="ARBA" id="ARBA00023136"/>
    </source>
</evidence>
<keyword evidence="8" id="KW-1185">Reference proteome</keyword>
<dbReference type="PANTHER" id="PTHR32322">
    <property type="entry name" value="INNER MEMBRANE TRANSPORTER"/>
    <property type="match status" value="1"/>
</dbReference>
<feature type="transmembrane region" description="Helical" evidence="5">
    <location>
        <begin position="186"/>
        <end position="207"/>
    </location>
</feature>
<evidence type="ECO:0000313" key="7">
    <source>
        <dbReference type="EMBL" id="QMV72061.1"/>
    </source>
</evidence>
<protein>
    <submittedName>
        <fullName evidence="7">EamA family transporter</fullName>
    </submittedName>
</protein>
<dbReference type="InterPro" id="IPR037185">
    <property type="entry name" value="EmrE-like"/>
</dbReference>
<comment type="subcellular location">
    <subcellularLocation>
        <location evidence="1">Membrane</location>
        <topology evidence="1">Multi-pass membrane protein</topology>
    </subcellularLocation>
</comment>
<feature type="transmembrane region" description="Helical" evidence="5">
    <location>
        <begin position="15"/>
        <end position="36"/>
    </location>
</feature>
<dbReference type="PANTHER" id="PTHR32322:SF9">
    <property type="entry name" value="AMINO-ACID METABOLITE EFFLUX PUMP-RELATED"/>
    <property type="match status" value="1"/>
</dbReference>
<evidence type="ECO:0000256" key="1">
    <source>
        <dbReference type="ARBA" id="ARBA00004141"/>
    </source>
</evidence>
<dbReference type="AlphaFoldDB" id="A0A7G5EDI6"/>
<dbReference type="InterPro" id="IPR000620">
    <property type="entry name" value="EamA_dom"/>
</dbReference>
<accession>A0A7G5EDI6</accession>
<dbReference type="RefSeq" id="WP_182326485.1">
    <property type="nucleotide sequence ID" value="NZ_CP058554.1"/>
</dbReference>
<sequence>MSASSTPLPFRPTDLALALVVVVVWGINFVIMKWGLQSLTPFELGALRYLCAAFPLVLFIKPPRVHWRWVVLFGLLQGVGQFGFLFTALKVGMTASLASVVLQTQVFLTAVWTWVLLRERPGRPLVAGMGIAALGLACLLVNELRSQGAGGTTLAGLLLVLCAATSWACSNVVVRLAQKENARYNPVGFIAWSSLMPILPFIGLSAWLDEGSVGKWLHAETWQQIPWLAWASIAYLGWVATIVGYGLWTKLIQRYSANRVAPFSLCVPVIGLSTGMLVLGETVTAWQWAGAVFVVLALVVVVWGGRWLQAARR</sequence>
<evidence type="ECO:0000256" key="3">
    <source>
        <dbReference type="ARBA" id="ARBA00022989"/>
    </source>
</evidence>
<feature type="domain" description="EamA" evidence="6">
    <location>
        <begin position="16"/>
        <end position="140"/>
    </location>
</feature>
<feature type="transmembrane region" description="Helical" evidence="5">
    <location>
        <begin position="260"/>
        <end position="279"/>
    </location>
</feature>
<dbReference type="InterPro" id="IPR050638">
    <property type="entry name" value="AA-Vitamin_Transporters"/>
</dbReference>
<keyword evidence="4 5" id="KW-0472">Membrane</keyword>
<evidence type="ECO:0000313" key="8">
    <source>
        <dbReference type="Proteomes" id="UP000515240"/>
    </source>
</evidence>
<dbReference type="KEGG" id="cpis:HS961_03980"/>
<dbReference type="EMBL" id="CP058554">
    <property type="protein sequence ID" value="QMV72061.1"/>
    <property type="molecule type" value="Genomic_DNA"/>
</dbReference>
<feature type="transmembrane region" description="Helical" evidence="5">
    <location>
        <begin position="154"/>
        <end position="174"/>
    </location>
</feature>
<feature type="transmembrane region" description="Helical" evidence="5">
    <location>
        <begin position="95"/>
        <end position="117"/>
    </location>
</feature>
<keyword evidence="3 5" id="KW-1133">Transmembrane helix</keyword>
<dbReference type="SUPFAM" id="SSF103481">
    <property type="entry name" value="Multidrug resistance efflux transporter EmrE"/>
    <property type="match status" value="2"/>
</dbReference>
<reference evidence="7 8" key="1">
    <citation type="journal article" date="2020" name="G3 (Bethesda)">
        <title>CeMbio - The Caenorhabditis elegans Microbiome Resource.</title>
        <authorList>
            <person name="Dirksen P."/>
            <person name="Assie A."/>
            <person name="Zimmermann J."/>
            <person name="Zhang F."/>
            <person name="Tietje A.M."/>
            <person name="Marsh S.A."/>
            <person name="Felix M.A."/>
            <person name="Shapira M."/>
            <person name="Kaleta C."/>
            <person name="Schulenburg H."/>
            <person name="Samuel B."/>
        </authorList>
    </citation>
    <scope>NUCLEOTIDE SEQUENCE [LARGE SCALE GENOMIC DNA]</scope>
    <source>
        <strain evidence="7 8">BIGb0172</strain>
    </source>
</reference>
<feature type="domain" description="EamA" evidence="6">
    <location>
        <begin position="155"/>
        <end position="302"/>
    </location>
</feature>
<dbReference type="Proteomes" id="UP000515240">
    <property type="component" value="Chromosome"/>
</dbReference>
<evidence type="ECO:0000256" key="2">
    <source>
        <dbReference type="ARBA" id="ARBA00022692"/>
    </source>
</evidence>
<organism evidence="7 8">
    <name type="scientific">Comamonas piscis</name>
    <dbReference type="NCBI Taxonomy" id="1562974"/>
    <lineage>
        <taxon>Bacteria</taxon>
        <taxon>Pseudomonadati</taxon>
        <taxon>Pseudomonadota</taxon>
        <taxon>Betaproteobacteria</taxon>
        <taxon>Burkholderiales</taxon>
        <taxon>Comamonadaceae</taxon>
        <taxon>Comamonas</taxon>
    </lineage>
</organism>
<gene>
    <name evidence="7" type="ORF">HS961_03980</name>
</gene>
<name>A0A7G5EDI6_9BURK</name>
<feature type="transmembrane region" description="Helical" evidence="5">
    <location>
        <begin position="285"/>
        <end position="308"/>
    </location>
</feature>